<reference evidence="1 2" key="1">
    <citation type="journal article" date="2018" name="G3 (Bethesda)">
        <title>Phylogenetic and Phylogenomic Definition of Rhizopus Species.</title>
        <authorList>
            <person name="Gryganskyi A.P."/>
            <person name="Golan J."/>
            <person name="Dolatabadi S."/>
            <person name="Mondo S."/>
            <person name="Robb S."/>
            <person name="Idnurm A."/>
            <person name="Muszewska A."/>
            <person name="Steczkiewicz K."/>
            <person name="Masonjones S."/>
            <person name="Liao H.L."/>
            <person name="Gajdeczka M.T."/>
            <person name="Anike F."/>
            <person name="Vuek A."/>
            <person name="Anishchenko I.M."/>
            <person name="Voigt K."/>
            <person name="de Hoog G.S."/>
            <person name="Smith M.E."/>
            <person name="Heitman J."/>
            <person name="Vilgalys R."/>
            <person name="Stajich J.E."/>
        </authorList>
    </citation>
    <scope>NUCLEOTIDE SEQUENCE [LARGE SCALE GENOMIC DNA]</scope>
    <source>
        <strain evidence="1 2">CBS 357.93</strain>
    </source>
</reference>
<dbReference type="Proteomes" id="UP000252139">
    <property type="component" value="Unassembled WGS sequence"/>
</dbReference>
<evidence type="ECO:0000313" key="1">
    <source>
        <dbReference type="EMBL" id="RCH87216.1"/>
    </source>
</evidence>
<feature type="non-terminal residue" evidence="1">
    <location>
        <position position="1"/>
    </location>
</feature>
<gene>
    <name evidence="1" type="ORF">CU097_010156</name>
</gene>
<dbReference type="AlphaFoldDB" id="A0A367JBD0"/>
<name>A0A367JBD0_RHIAZ</name>
<comment type="caution">
    <text evidence="1">The sequence shown here is derived from an EMBL/GenBank/DDBJ whole genome shotgun (WGS) entry which is preliminary data.</text>
</comment>
<evidence type="ECO:0000313" key="2">
    <source>
        <dbReference type="Proteomes" id="UP000252139"/>
    </source>
</evidence>
<dbReference type="EMBL" id="PJQL01001704">
    <property type="protein sequence ID" value="RCH87216.1"/>
    <property type="molecule type" value="Genomic_DNA"/>
</dbReference>
<sequence length="76" mass="8680">SIEFFESEDKGKRCLADGIGYTVLTTTTSFADASHWVLLRLREDRIPRVFEVMLCMKAKLDEQRALDEGLEAEVLD</sequence>
<organism evidence="1 2">
    <name type="scientific">Rhizopus azygosporus</name>
    <name type="common">Rhizopus microsporus var. azygosporus</name>
    <dbReference type="NCBI Taxonomy" id="86630"/>
    <lineage>
        <taxon>Eukaryota</taxon>
        <taxon>Fungi</taxon>
        <taxon>Fungi incertae sedis</taxon>
        <taxon>Mucoromycota</taxon>
        <taxon>Mucoromycotina</taxon>
        <taxon>Mucoromycetes</taxon>
        <taxon>Mucorales</taxon>
        <taxon>Mucorineae</taxon>
        <taxon>Rhizopodaceae</taxon>
        <taxon>Rhizopus</taxon>
    </lineage>
</organism>
<accession>A0A367JBD0</accession>
<protein>
    <submittedName>
        <fullName evidence="1">Uncharacterized protein</fullName>
    </submittedName>
</protein>
<keyword evidence="2" id="KW-1185">Reference proteome</keyword>
<proteinExistence type="predicted"/>